<keyword evidence="5 7" id="KW-0472">Membrane</keyword>
<dbReference type="AlphaFoldDB" id="A0A8T0FLM1"/>
<evidence type="ECO:0000256" key="6">
    <source>
        <dbReference type="ARBA" id="ARBA00023170"/>
    </source>
</evidence>
<comment type="subcellular location">
    <subcellularLocation>
        <location evidence="1">Cell membrane</location>
        <topology evidence="1">Multi-pass membrane protein</topology>
    </subcellularLocation>
</comment>
<dbReference type="GO" id="GO:0038023">
    <property type="term" value="F:signaling receptor activity"/>
    <property type="evidence" value="ECO:0007669"/>
    <property type="project" value="UniProtKB-ARBA"/>
</dbReference>
<feature type="transmembrane region" description="Helical" evidence="7">
    <location>
        <begin position="176"/>
        <end position="197"/>
    </location>
</feature>
<evidence type="ECO:0000256" key="3">
    <source>
        <dbReference type="ARBA" id="ARBA00022692"/>
    </source>
</evidence>
<dbReference type="GO" id="GO:0050909">
    <property type="term" value="P:sensory perception of taste"/>
    <property type="evidence" value="ECO:0007669"/>
    <property type="project" value="InterPro"/>
</dbReference>
<protein>
    <recommendedName>
        <fullName evidence="10">Gustatory receptor</fullName>
    </recommendedName>
</protein>
<dbReference type="GO" id="GO:0005886">
    <property type="term" value="C:plasma membrane"/>
    <property type="evidence" value="ECO:0007669"/>
    <property type="project" value="UniProtKB-SubCell"/>
</dbReference>
<feature type="transmembrane region" description="Helical" evidence="7">
    <location>
        <begin position="203"/>
        <end position="224"/>
    </location>
</feature>
<feature type="transmembrane region" description="Helical" evidence="7">
    <location>
        <begin position="295"/>
        <end position="313"/>
    </location>
</feature>
<evidence type="ECO:0000256" key="2">
    <source>
        <dbReference type="ARBA" id="ARBA00022475"/>
    </source>
</evidence>
<reference evidence="8" key="2">
    <citation type="submission" date="2020-06" db="EMBL/GenBank/DDBJ databases">
        <authorList>
            <person name="Sheffer M."/>
        </authorList>
    </citation>
    <scope>NUCLEOTIDE SEQUENCE</scope>
</reference>
<reference evidence="8" key="1">
    <citation type="journal article" date="2020" name="bioRxiv">
        <title>Chromosome-level reference genome of the European wasp spider Argiope bruennichi: a resource for studies on range expansion and evolutionary adaptation.</title>
        <authorList>
            <person name="Sheffer M.M."/>
            <person name="Hoppe A."/>
            <person name="Krehenwinkel H."/>
            <person name="Uhl G."/>
            <person name="Kuss A.W."/>
            <person name="Jensen L."/>
            <person name="Jensen C."/>
            <person name="Gillespie R.G."/>
            <person name="Hoff K.J."/>
            <person name="Prost S."/>
        </authorList>
    </citation>
    <scope>NUCLEOTIDE SEQUENCE</scope>
</reference>
<dbReference type="Pfam" id="PF08395">
    <property type="entry name" value="7tm_7"/>
    <property type="match status" value="1"/>
</dbReference>
<accession>A0A8T0FLM1</accession>
<dbReference type="Proteomes" id="UP000807504">
    <property type="component" value="Unassembled WGS sequence"/>
</dbReference>
<evidence type="ECO:0000313" key="9">
    <source>
        <dbReference type="Proteomes" id="UP000807504"/>
    </source>
</evidence>
<keyword evidence="3 7" id="KW-0812">Transmembrane</keyword>
<sequence length="316" mass="35241">MSIYSAAICGITLQIILHVKRCEISNAVNQLCKLSDFFNSRQVIDSRYICRVLAYISISVMIYIAGMVFYFYQEWGNSIEPSSLPHFIPPDVQEKYLGVVMASIIFSTTNGGSTCGVSIMLCESVYLMIADLIRSYRSNLKHKLKTQRLSNFIFDEDKTFKSIVSLVNTVEQAFKLCALLLYAAEASLIFITISIAVTREATLQTYWIKGLIVWNTMLTLYTFYQITASGSLICEESEQLRSVSLECSNEICQQSIAGSNANDGSLQALSLLLTNIRDVPLRVTGGGLFVIRKDIILSMANAVITYGVIMYQLSDS</sequence>
<evidence type="ECO:0000256" key="1">
    <source>
        <dbReference type="ARBA" id="ARBA00004651"/>
    </source>
</evidence>
<evidence type="ECO:0000256" key="7">
    <source>
        <dbReference type="SAM" id="Phobius"/>
    </source>
</evidence>
<organism evidence="8 9">
    <name type="scientific">Argiope bruennichi</name>
    <name type="common">Wasp spider</name>
    <name type="synonym">Aranea bruennichi</name>
    <dbReference type="NCBI Taxonomy" id="94029"/>
    <lineage>
        <taxon>Eukaryota</taxon>
        <taxon>Metazoa</taxon>
        <taxon>Ecdysozoa</taxon>
        <taxon>Arthropoda</taxon>
        <taxon>Chelicerata</taxon>
        <taxon>Arachnida</taxon>
        <taxon>Araneae</taxon>
        <taxon>Araneomorphae</taxon>
        <taxon>Entelegynae</taxon>
        <taxon>Araneoidea</taxon>
        <taxon>Araneidae</taxon>
        <taxon>Argiope</taxon>
    </lineage>
</organism>
<keyword evidence="2" id="KW-1003">Cell membrane</keyword>
<evidence type="ECO:0000256" key="5">
    <source>
        <dbReference type="ARBA" id="ARBA00023136"/>
    </source>
</evidence>
<comment type="caution">
    <text evidence="8">The sequence shown here is derived from an EMBL/GenBank/DDBJ whole genome shotgun (WGS) entry which is preliminary data.</text>
</comment>
<evidence type="ECO:0000256" key="4">
    <source>
        <dbReference type="ARBA" id="ARBA00022989"/>
    </source>
</evidence>
<dbReference type="PANTHER" id="PTHR21421">
    <property type="entry name" value="GUSTATORY RECEPTOR"/>
    <property type="match status" value="1"/>
</dbReference>
<name>A0A8T0FLM1_ARGBR</name>
<feature type="transmembrane region" description="Helical" evidence="7">
    <location>
        <begin position="48"/>
        <end position="72"/>
    </location>
</feature>
<evidence type="ECO:0000313" key="8">
    <source>
        <dbReference type="EMBL" id="KAF8792097.1"/>
    </source>
</evidence>
<dbReference type="InterPro" id="IPR013604">
    <property type="entry name" value="7TM_chemorcpt"/>
</dbReference>
<dbReference type="PANTHER" id="PTHR21421:SF29">
    <property type="entry name" value="GUSTATORY RECEPTOR 5A FOR TREHALOSE-RELATED"/>
    <property type="match status" value="1"/>
</dbReference>
<dbReference type="EMBL" id="JABXBU010000003">
    <property type="protein sequence ID" value="KAF8792097.1"/>
    <property type="molecule type" value="Genomic_DNA"/>
</dbReference>
<keyword evidence="9" id="KW-1185">Reference proteome</keyword>
<gene>
    <name evidence="8" type="ORF">HNY73_003743</name>
</gene>
<dbReference type="GO" id="GO:0051606">
    <property type="term" value="P:detection of stimulus"/>
    <property type="evidence" value="ECO:0007669"/>
    <property type="project" value="UniProtKB-ARBA"/>
</dbReference>
<keyword evidence="6" id="KW-0675">Receptor</keyword>
<keyword evidence="4 7" id="KW-1133">Transmembrane helix</keyword>
<evidence type="ECO:0008006" key="10">
    <source>
        <dbReference type="Google" id="ProtNLM"/>
    </source>
</evidence>
<proteinExistence type="predicted"/>